<dbReference type="RefSeq" id="WP_081145454.1">
    <property type="nucleotide sequence ID" value="NZ_LVYD01000002.1"/>
</dbReference>
<dbReference type="SUPFAM" id="SSF48452">
    <property type="entry name" value="TPR-like"/>
    <property type="match status" value="1"/>
</dbReference>
<feature type="domain" description="SusD-like N-terminal" evidence="7">
    <location>
        <begin position="94"/>
        <end position="236"/>
    </location>
</feature>
<evidence type="ECO:0000256" key="1">
    <source>
        <dbReference type="ARBA" id="ARBA00004442"/>
    </source>
</evidence>
<dbReference type="Gene3D" id="1.25.40.390">
    <property type="match status" value="1"/>
</dbReference>
<accession>A0A1V9G7C5</accession>
<evidence type="ECO:0000256" key="5">
    <source>
        <dbReference type="ARBA" id="ARBA00023237"/>
    </source>
</evidence>
<dbReference type="EMBL" id="LVYD01000002">
    <property type="protein sequence ID" value="OQP66513.1"/>
    <property type="molecule type" value="Genomic_DNA"/>
</dbReference>
<comment type="similarity">
    <text evidence="2">Belongs to the SusD family.</text>
</comment>
<name>A0A1V9G7C5_9BACT</name>
<dbReference type="Pfam" id="PF14322">
    <property type="entry name" value="SusD-like_3"/>
    <property type="match status" value="1"/>
</dbReference>
<evidence type="ECO:0000256" key="4">
    <source>
        <dbReference type="ARBA" id="ARBA00023136"/>
    </source>
</evidence>
<comment type="subcellular location">
    <subcellularLocation>
        <location evidence="1">Cell outer membrane</location>
    </subcellularLocation>
</comment>
<dbReference type="InterPro" id="IPR033985">
    <property type="entry name" value="SusD-like_N"/>
</dbReference>
<keyword evidence="4" id="KW-0472">Membrane</keyword>
<dbReference type="GO" id="GO:0009279">
    <property type="term" value="C:cell outer membrane"/>
    <property type="evidence" value="ECO:0007669"/>
    <property type="project" value="UniProtKB-SubCell"/>
</dbReference>
<evidence type="ECO:0000313" key="9">
    <source>
        <dbReference type="Proteomes" id="UP000192796"/>
    </source>
</evidence>
<feature type="domain" description="RagB/SusD" evidence="6">
    <location>
        <begin position="323"/>
        <end position="647"/>
    </location>
</feature>
<dbReference type="InterPro" id="IPR012944">
    <property type="entry name" value="SusD_RagB_dom"/>
</dbReference>
<evidence type="ECO:0000259" key="7">
    <source>
        <dbReference type="Pfam" id="PF14322"/>
    </source>
</evidence>
<sequence length="647" mass="73682">MIKRLLINKYIAFVTAAMGIATLCGCHKYLDVVPDNVVTIDNAFTLKREAEKYLFTCYSYLPMENHPYLSLGFVAGDECWLPRDGVFFNNTVWDIAKGNQNKVNPFANYWDGTYGLYAGIRDCNIFLQNVSDPKKVYDLESDLRTRWLGEVEFLKAYYHFYLLRNYGPIPIADVALPISSTPDQVRVKRAPVDSVVNYIANLLDNAAEKLPMKITDVANETGRITKPIALAVKARLLVMAASPLFNGNSDFASLKNDDGQALFSSAYSVEKWQRAAAAAKQAIEVANQAGFELYKFTGLNKMTDTTRTQMSIRNAVCERWNSELIWGSTKNVSLTAQGPDYIQSICMGQIDPRAPINLAAYNQLCAPLKIAQTFYTDHGVPITEDKNYNFSNFSELRTATNAERFNLTEGYTTARLNFDREPRFYADLAFDGSIWYMQNSISGSDSATYTVEARHGQRMNEVNTDYINMTGYWIKKLVNWKFAFSGTINSATSENYPWPMFRLADLYLLYAEALNEASGPSTEVYQYLDKVRERAGLKGVQFSWNQYSTSPEKPSSKDGLRSIIHQERLIEMAFEGSRLWDLRRWKDAATELNKPITGWDRTQGAPADYYRVVNIFSQKFIAPRDYFWPIREYEISVNPKLVQNTGW</sequence>
<organism evidence="8 9">
    <name type="scientific">Niastella vici</name>
    <dbReference type="NCBI Taxonomy" id="1703345"/>
    <lineage>
        <taxon>Bacteria</taxon>
        <taxon>Pseudomonadati</taxon>
        <taxon>Bacteroidota</taxon>
        <taxon>Chitinophagia</taxon>
        <taxon>Chitinophagales</taxon>
        <taxon>Chitinophagaceae</taxon>
        <taxon>Niastella</taxon>
    </lineage>
</organism>
<evidence type="ECO:0000256" key="3">
    <source>
        <dbReference type="ARBA" id="ARBA00022729"/>
    </source>
</evidence>
<keyword evidence="9" id="KW-1185">Reference proteome</keyword>
<evidence type="ECO:0000256" key="2">
    <source>
        <dbReference type="ARBA" id="ARBA00006275"/>
    </source>
</evidence>
<gene>
    <name evidence="8" type="ORF">A3860_13590</name>
</gene>
<dbReference type="AlphaFoldDB" id="A0A1V9G7C5"/>
<comment type="caution">
    <text evidence="8">The sequence shown here is derived from an EMBL/GenBank/DDBJ whole genome shotgun (WGS) entry which is preliminary data.</text>
</comment>
<dbReference type="Proteomes" id="UP000192796">
    <property type="component" value="Unassembled WGS sequence"/>
</dbReference>
<evidence type="ECO:0000313" key="8">
    <source>
        <dbReference type="EMBL" id="OQP66513.1"/>
    </source>
</evidence>
<dbReference type="Pfam" id="PF07980">
    <property type="entry name" value="SusD_RagB"/>
    <property type="match status" value="1"/>
</dbReference>
<keyword evidence="5" id="KW-0998">Cell outer membrane</keyword>
<protein>
    <recommendedName>
        <fullName evidence="10">Carbohydrate-binding protein SusD</fullName>
    </recommendedName>
</protein>
<dbReference type="PROSITE" id="PS51257">
    <property type="entry name" value="PROKAR_LIPOPROTEIN"/>
    <property type="match status" value="1"/>
</dbReference>
<evidence type="ECO:0008006" key="10">
    <source>
        <dbReference type="Google" id="ProtNLM"/>
    </source>
</evidence>
<proteinExistence type="inferred from homology"/>
<dbReference type="STRING" id="1703345.A3860_13590"/>
<evidence type="ECO:0000259" key="6">
    <source>
        <dbReference type="Pfam" id="PF07980"/>
    </source>
</evidence>
<dbReference type="InterPro" id="IPR011990">
    <property type="entry name" value="TPR-like_helical_dom_sf"/>
</dbReference>
<reference evidence="8 9" key="1">
    <citation type="submission" date="2016-03" db="EMBL/GenBank/DDBJ databases">
        <title>Niastella vici sp. nov., isolated from farmland soil.</title>
        <authorList>
            <person name="Chen L."/>
            <person name="Wang D."/>
            <person name="Yang S."/>
            <person name="Wang G."/>
        </authorList>
    </citation>
    <scope>NUCLEOTIDE SEQUENCE [LARGE SCALE GENOMIC DNA]</scope>
    <source>
        <strain evidence="8 9">DJ57</strain>
    </source>
</reference>
<keyword evidence="3" id="KW-0732">Signal</keyword>